<feature type="transmembrane region" description="Helical" evidence="2">
    <location>
        <begin position="254"/>
        <end position="281"/>
    </location>
</feature>
<name>A0A1Q3FZZ1_CULTA</name>
<organism evidence="3">
    <name type="scientific">Culex tarsalis</name>
    <name type="common">Encephalitis mosquito</name>
    <dbReference type="NCBI Taxonomy" id="7177"/>
    <lineage>
        <taxon>Eukaryota</taxon>
        <taxon>Metazoa</taxon>
        <taxon>Ecdysozoa</taxon>
        <taxon>Arthropoda</taxon>
        <taxon>Hexapoda</taxon>
        <taxon>Insecta</taxon>
        <taxon>Pterygota</taxon>
        <taxon>Neoptera</taxon>
        <taxon>Endopterygota</taxon>
        <taxon>Diptera</taxon>
        <taxon>Nematocera</taxon>
        <taxon>Culicoidea</taxon>
        <taxon>Culicidae</taxon>
        <taxon>Culicinae</taxon>
        <taxon>Culicini</taxon>
        <taxon>Culex</taxon>
        <taxon>Culex</taxon>
    </lineage>
</organism>
<dbReference type="EMBL" id="GFDL01001926">
    <property type="protein sequence ID" value="JAV33119.1"/>
    <property type="molecule type" value="Transcribed_RNA"/>
</dbReference>
<dbReference type="AlphaFoldDB" id="A0A1Q3FZZ1"/>
<proteinExistence type="predicted"/>
<feature type="compositionally biased region" description="Polar residues" evidence="1">
    <location>
        <begin position="130"/>
        <end position="149"/>
    </location>
</feature>
<keyword evidence="2" id="KW-0472">Membrane</keyword>
<accession>A0A1Q3FZZ1</accession>
<protein>
    <submittedName>
        <fullName evidence="3">Uncharacterized protein</fullName>
    </submittedName>
</protein>
<evidence type="ECO:0000313" key="3">
    <source>
        <dbReference type="EMBL" id="JAV33119.1"/>
    </source>
</evidence>
<feature type="transmembrane region" description="Helical" evidence="2">
    <location>
        <begin position="176"/>
        <end position="197"/>
    </location>
</feature>
<keyword evidence="2" id="KW-1133">Transmembrane helix</keyword>
<sequence>MDSLYERCRQNKLIFTKLQPAASPEPASDQRRPPPNSHNSELEEIFNRRVPTPRMMTPSNGGGGGGRSRLTPGERDLDSDLDEEAQSELGSDIYSDAGSISRRGTTKMNRLVDLIQRDKITPTRGRDTESTPVSSPQLTSPNVTLTASAETIPKPKLSTTSVTDSPSKLGKIYDTFYWNVLTLVSVAIGFVLTELVFKQTIKLLQLLKDPIERQLGAIWGSYLVTLGTTEGPRKHAWFGRHLRGFKVRGIELEYVLTVAIMIPTAAFLLVAYALVWILYILNLAMLTEIQLF</sequence>
<evidence type="ECO:0000256" key="1">
    <source>
        <dbReference type="SAM" id="MobiDB-lite"/>
    </source>
</evidence>
<feature type="region of interest" description="Disordered" evidence="1">
    <location>
        <begin position="118"/>
        <end position="151"/>
    </location>
</feature>
<reference evidence="3" key="1">
    <citation type="submission" date="2017-01" db="EMBL/GenBank/DDBJ databases">
        <title>A deep insight into the sialotranscriptome of adult male and female Cluex tarsalis mosquitoes.</title>
        <authorList>
            <person name="Ribeiro J.M."/>
            <person name="Moreira F."/>
            <person name="Bernard K.A."/>
            <person name="Calvo E."/>
        </authorList>
    </citation>
    <scope>NUCLEOTIDE SEQUENCE</scope>
    <source>
        <strain evidence="3">Kern County</strain>
        <tissue evidence="3">Salivary glands</tissue>
    </source>
</reference>
<evidence type="ECO:0000256" key="2">
    <source>
        <dbReference type="SAM" id="Phobius"/>
    </source>
</evidence>
<keyword evidence="2" id="KW-0812">Transmembrane</keyword>
<feature type="region of interest" description="Disordered" evidence="1">
    <location>
        <begin position="14"/>
        <end position="101"/>
    </location>
</feature>
<feature type="compositionally biased region" description="Basic and acidic residues" evidence="1">
    <location>
        <begin position="118"/>
        <end position="129"/>
    </location>
</feature>